<dbReference type="InterPro" id="IPR008906">
    <property type="entry name" value="HATC_C_dom"/>
</dbReference>
<gene>
    <name evidence="8" type="primary">LOC113059409</name>
</gene>
<keyword evidence="2" id="KW-0479">Metal-binding</keyword>
<evidence type="ECO:0000256" key="4">
    <source>
        <dbReference type="ARBA" id="ARBA00022833"/>
    </source>
</evidence>
<protein>
    <submittedName>
        <fullName evidence="8">Uncharacterized protein LOC113059409</fullName>
    </submittedName>
</protein>
<feature type="domain" description="HAT C-terminal dimerisation" evidence="6">
    <location>
        <begin position="456"/>
        <end position="533"/>
    </location>
</feature>
<evidence type="ECO:0000256" key="2">
    <source>
        <dbReference type="ARBA" id="ARBA00022723"/>
    </source>
</evidence>
<dbReference type="OrthoDB" id="10057873at2759"/>
<keyword evidence="5" id="KW-0539">Nucleus</keyword>
<dbReference type="Pfam" id="PF05699">
    <property type="entry name" value="Dimer_Tnp_hAT"/>
    <property type="match status" value="1"/>
</dbReference>
<name>A0A6P6LGD0_CARAU</name>
<dbReference type="KEGG" id="caua:113059409"/>
<evidence type="ECO:0000256" key="1">
    <source>
        <dbReference type="ARBA" id="ARBA00004123"/>
    </source>
</evidence>
<keyword evidence="4" id="KW-0862">Zinc</keyword>
<dbReference type="GeneID" id="113059409"/>
<dbReference type="InterPro" id="IPR012337">
    <property type="entry name" value="RNaseH-like_sf"/>
</dbReference>
<reference evidence="8" key="1">
    <citation type="submission" date="2025-08" db="UniProtKB">
        <authorList>
            <consortium name="RefSeq"/>
        </authorList>
    </citation>
    <scope>IDENTIFICATION</scope>
    <source>
        <strain evidence="8">Wakin</strain>
        <tissue evidence="8">Muscle</tissue>
    </source>
</reference>
<evidence type="ECO:0000256" key="3">
    <source>
        <dbReference type="ARBA" id="ARBA00022771"/>
    </source>
</evidence>
<dbReference type="InterPro" id="IPR052035">
    <property type="entry name" value="ZnF_BED_domain_contain"/>
</dbReference>
<evidence type="ECO:0000313" key="7">
    <source>
        <dbReference type="Proteomes" id="UP000515129"/>
    </source>
</evidence>
<evidence type="ECO:0000313" key="8">
    <source>
        <dbReference type="RefSeq" id="XP_026083668.1"/>
    </source>
</evidence>
<dbReference type="PANTHER" id="PTHR46481:SF10">
    <property type="entry name" value="ZINC FINGER BED DOMAIN-CONTAINING PROTEIN 39"/>
    <property type="match status" value="1"/>
</dbReference>
<accession>A0A6P6LGD0</accession>
<organism evidence="7 8">
    <name type="scientific">Carassius auratus</name>
    <name type="common">Goldfish</name>
    <dbReference type="NCBI Taxonomy" id="7957"/>
    <lineage>
        <taxon>Eukaryota</taxon>
        <taxon>Metazoa</taxon>
        <taxon>Chordata</taxon>
        <taxon>Craniata</taxon>
        <taxon>Vertebrata</taxon>
        <taxon>Euteleostomi</taxon>
        <taxon>Actinopterygii</taxon>
        <taxon>Neopterygii</taxon>
        <taxon>Teleostei</taxon>
        <taxon>Ostariophysi</taxon>
        <taxon>Cypriniformes</taxon>
        <taxon>Cyprinidae</taxon>
        <taxon>Cyprininae</taxon>
        <taxon>Carassius</taxon>
    </lineage>
</organism>
<evidence type="ECO:0000256" key="5">
    <source>
        <dbReference type="ARBA" id="ARBA00023242"/>
    </source>
</evidence>
<dbReference type="PANTHER" id="PTHR46481">
    <property type="entry name" value="ZINC FINGER BED DOMAIN-CONTAINING PROTEIN 4"/>
    <property type="match status" value="1"/>
</dbReference>
<proteinExistence type="predicted"/>
<dbReference type="GO" id="GO:0046983">
    <property type="term" value="F:protein dimerization activity"/>
    <property type="evidence" value="ECO:0007669"/>
    <property type="project" value="InterPro"/>
</dbReference>
<comment type="subcellular location">
    <subcellularLocation>
        <location evidence="1">Nucleus</location>
    </subcellularLocation>
</comment>
<sequence length="536" mass="60740">MDNKYTPIARKTITEKHIPLLVDQVKDSIKRKLQTQSSVSITADIWSDRTMRSFFGVTAHGLNQDGNQLESFLLDCRRFCGRHNGDNIAMAFDEIIDEYNIASKVRYIITDNAANMKCAFKVKLPQEEQLSDGSDAEEENLDDESLWEDVTWEDETIMVRTRQRLSCFAHSLQLVVHDGMKEAKAFSSALAKMSKLTSLLHTSTTFKERFEATFGTDRSIPAATSTRWNSTFKQLQALTALDHRDLTQICSSDFQHVLFSVREWNQLKDLVSVLFPFAEATDLTEGEKMVTISMVVPTVLDLNTHLLQISESRSHCRPLATALRQSLLKRFSGIFVRTKMVEQTGKEDQFNHNVYFLATMLDPQFGLNWVDLDVTNNESTDSVKKFREDLKRTLIDTLTAEVEVIADGDMLHSGGDADETTDSPPGKCPRLLARYRAHKHLSHSAKDACISTQIHKYFDAIQDTDTNTALEFWSTNRERFPQLYSLAVKVLSIPASSAPVERVFSKGGLIMRPHRARLTHKMVTALVFLKSNMALV</sequence>
<evidence type="ECO:0000259" key="6">
    <source>
        <dbReference type="Pfam" id="PF05699"/>
    </source>
</evidence>
<dbReference type="GO" id="GO:0008270">
    <property type="term" value="F:zinc ion binding"/>
    <property type="evidence" value="ECO:0007669"/>
    <property type="project" value="UniProtKB-KW"/>
</dbReference>
<keyword evidence="3" id="KW-0863">Zinc-finger</keyword>
<dbReference type="GO" id="GO:0005634">
    <property type="term" value="C:nucleus"/>
    <property type="evidence" value="ECO:0007669"/>
    <property type="project" value="UniProtKB-SubCell"/>
</dbReference>
<dbReference type="AlphaFoldDB" id="A0A6P6LGD0"/>
<dbReference type="RefSeq" id="XP_026083668.1">
    <property type="nucleotide sequence ID" value="XM_026227883.1"/>
</dbReference>
<dbReference type="SUPFAM" id="SSF53098">
    <property type="entry name" value="Ribonuclease H-like"/>
    <property type="match status" value="1"/>
</dbReference>
<keyword evidence="7" id="KW-1185">Reference proteome</keyword>
<dbReference type="Proteomes" id="UP000515129">
    <property type="component" value="Chromosome 41"/>
</dbReference>